<dbReference type="PANTHER" id="PTHR31351">
    <property type="entry name" value="EXPRESSED PROTEIN"/>
    <property type="match status" value="1"/>
</dbReference>
<sequence length="177" mass="19602">MDEPMTKTDMVMASTVTLVAAQCMEAAEAMRAEHEHLASVISSAVNVWTVEYTTTLNADVATGVEGSMKHSSYYSSGERRCNDSNGGSNGDFSDEHLSDENLLGICIRELLAKGCVLLKCTSKGHFHPCFNFIFLDDGENWRYFGLKKAMHEVLEFECKNQKEHDVSTQGVCRGYSP</sequence>
<dbReference type="PANTHER" id="PTHR31351:SF4">
    <property type="entry name" value="AUXIN CANALIZATION PROTEIN (DUF828)"/>
    <property type="match status" value="1"/>
</dbReference>
<accession>A0A6A2Z048</accession>
<organism evidence="2 3">
    <name type="scientific">Hibiscus syriacus</name>
    <name type="common">Rose of Sharon</name>
    <dbReference type="NCBI Taxonomy" id="106335"/>
    <lineage>
        <taxon>Eukaryota</taxon>
        <taxon>Viridiplantae</taxon>
        <taxon>Streptophyta</taxon>
        <taxon>Embryophyta</taxon>
        <taxon>Tracheophyta</taxon>
        <taxon>Spermatophyta</taxon>
        <taxon>Magnoliopsida</taxon>
        <taxon>eudicotyledons</taxon>
        <taxon>Gunneridae</taxon>
        <taxon>Pentapetalae</taxon>
        <taxon>rosids</taxon>
        <taxon>malvids</taxon>
        <taxon>Malvales</taxon>
        <taxon>Malvaceae</taxon>
        <taxon>Malvoideae</taxon>
        <taxon>Hibiscus</taxon>
    </lineage>
</organism>
<proteinExistence type="predicted"/>
<evidence type="ECO:0000259" key="1">
    <source>
        <dbReference type="Pfam" id="PF05703"/>
    </source>
</evidence>
<evidence type="ECO:0000313" key="2">
    <source>
        <dbReference type="EMBL" id="KAE8684829.1"/>
    </source>
</evidence>
<dbReference type="GO" id="GO:0010087">
    <property type="term" value="P:phloem or xylem histogenesis"/>
    <property type="evidence" value="ECO:0007669"/>
    <property type="project" value="TreeGrafter"/>
</dbReference>
<dbReference type="EMBL" id="VEPZ02001236">
    <property type="protein sequence ID" value="KAE8684829.1"/>
    <property type="molecule type" value="Genomic_DNA"/>
</dbReference>
<dbReference type="GO" id="GO:0009734">
    <property type="term" value="P:auxin-activated signaling pathway"/>
    <property type="evidence" value="ECO:0007669"/>
    <property type="project" value="TreeGrafter"/>
</dbReference>
<dbReference type="InterPro" id="IPR040269">
    <property type="entry name" value="VAB"/>
</dbReference>
<dbReference type="InterPro" id="IPR008546">
    <property type="entry name" value="VAN3-bd-like_auxin_canal"/>
</dbReference>
<protein>
    <recommendedName>
        <fullName evidence="1">VAN3-binding protein-like auxin canalisation domain-containing protein</fullName>
    </recommendedName>
</protein>
<dbReference type="Pfam" id="PF05703">
    <property type="entry name" value="Auxin_canalis"/>
    <property type="match status" value="1"/>
</dbReference>
<keyword evidence="3" id="KW-1185">Reference proteome</keyword>
<dbReference type="GO" id="GO:0010305">
    <property type="term" value="P:leaf vascular tissue pattern formation"/>
    <property type="evidence" value="ECO:0007669"/>
    <property type="project" value="TreeGrafter"/>
</dbReference>
<gene>
    <name evidence="2" type="ORF">F3Y22_tig00111105pilonHSYRG00528</name>
</gene>
<name>A0A6A2Z048_HIBSY</name>
<evidence type="ECO:0000313" key="3">
    <source>
        <dbReference type="Proteomes" id="UP000436088"/>
    </source>
</evidence>
<reference evidence="2" key="1">
    <citation type="submission" date="2019-09" db="EMBL/GenBank/DDBJ databases">
        <title>Draft genome information of white flower Hibiscus syriacus.</title>
        <authorList>
            <person name="Kim Y.-M."/>
        </authorList>
    </citation>
    <scope>NUCLEOTIDE SEQUENCE [LARGE SCALE GENOMIC DNA]</scope>
    <source>
        <strain evidence="2">YM2019G1</strain>
    </source>
</reference>
<feature type="domain" description="VAN3-binding protein-like auxin canalisation" evidence="1">
    <location>
        <begin position="2"/>
        <end position="67"/>
    </location>
</feature>
<comment type="caution">
    <text evidence="2">The sequence shown here is derived from an EMBL/GenBank/DDBJ whole genome shotgun (WGS) entry which is preliminary data.</text>
</comment>
<dbReference type="Proteomes" id="UP000436088">
    <property type="component" value="Unassembled WGS sequence"/>
</dbReference>
<dbReference type="AlphaFoldDB" id="A0A6A2Z048"/>